<dbReference type="Proteomes" id="UP000183947">
    <property type="component" value="Unassembled WGS sequence"/>
</dbReference>
<evidence type="ECO:0000313" key="1">
    <source>
        <dbReference type="EMBL" id="SHM08435.1"/>
    </source>
</evidence>
<organism evidence="1 2">
    <name type="scientific">Hymenobacter psychrotolerans DSM 18569</name>
    <dbReference type="NCBI Taxonomy" id="1121959"/>
    <lineage>
        <taxon>Bacteria</taxon>
        <taxon>Pseudomonadati</taxon>
        <taxon>Bacteroidota</taxon>
        <taxon>Cytophagia</taxon>
        <taxon>Cytophagales</taxon>
        <taxon>Hymenobacteraceae</taxon>
        <taxon>Hymenobacter</taxon>
    </lineage>
</organism>
<proteinExistence type="predicted"/>
<dbReference type="RefSeq" id="WP_073288639.1">
    <property type="nucleotide sequence ID" value="NZ_FRAS01000033.1"/>
</dbReference>
<evidence type="ECO:0000313" key="2">
    <source>
        <dbReference type="Proteomes" id="UP000183947"/>
    </source>
</evidence>
<sequence>MKKKLLLRVSESFALTGLGVLLLPESAAAELADLPLHTALALVLRYPDGTEAAAVASVEEIARPGRPETRTLLLTQEGAAAVPLGTEVWWQGETAGWEGLL</sequence>
<accession>A0A1M7FWY9</accession>
<keyword evidence="2" id="KW-1185">Reference proteome</keyword>
<protein>
    <submittedName>
        <fullName evidence="1">Uncharacterized protein</fullName>
    </submittedName>
</protein>
<name>A0A1M7FWY9_9BACT</name>
<gene>
    <name evidence="1" type="ORF">SAMN02746009_03915</name>
</gene>
<dbReference type="AlphaFoldDB" id="A0A1M7FWY9"/>
<reference evidence="2" key="1">
    <citation type="submission" date="2016-11" db="EMBL/GenBank/DDBJ databases">
        <authorList>
            <person name="Varghese N."/>
            <person name="Submissions S."/>
        </authorList>
    </citation>
    <scope>NUCLEOTIDE SEQUENCE [LARGE SCALE GENOMIC DNA]</scope>
    <source>
        <strain evidence="2">DSM 18569</strain>
    </source>
</reference>
<dbReference type="OrthoDB" id="885420at2"/>
<dbReference type="EMBL" id="FRAS01000033">
    <property type="protein sequence ID" value="SHM08435.1"/>
    <property type="molecule type" value="Genomic_DNA"/>
</dbReference>